<dbReference type="EMBL" id="GL984186">
    <property type="protein sequence ID" value="EGR29082.1"/>
    <property type="molecule type" value="Genomic_DNA"/>
</dbReference>
<evidence type="ECO:0000313" key="9">
    <source>
        <dbReference type="EMBL" id="EGR29082.1"/>
    </source>
</evidence>
<dbReference type="InParanoid" id="G0R0C0"/>
<dbReference type="RefSeq" id="XP_004030318.1">
    <property type="nucleotide sequence ID" value="XM_004030270.1"/>
</dbReference>
<dbReference type="InterPro" id="IPR001055">
    <property type="entry name" value="Adrenodoxin-like"/>
</dbReference>
<dbReference type="AlphaFoldDB" id="G0R0C0"/>
<dbReference type="eggNOG" id="KOG3309">
    <property type="taxonomic scope" value="Eukaryota"/>
</dbReference>
<dbReference type="GO" id="GO:0140647">
    <property type="term" value="P:P450-containing electron transport chain"/>
    <property type="evidence" value="ECO:0007669"/>
    <property type="project" value="InterPro"/>
</dbReference>
<keyword evidence="7" id="KW-0411">Iron-sulfur</keyword>
<evidence type="ECO:0000256" key="8">
    <source>
        <dbReference type="ARBA" id="ARBA00034078"/>
    </source>
</evidence>
<comment type="similarity">
    <text evidence="1">Belongs to the adrenodoxin/putidaredoxin family.</text>
</comment>
<dbReference type="Proteomes" id="UP000008983">
    <property type="component" value="Unassembled WGS sequence"/>
</dbReference>
<proteinExistence type="inferred from homology"/>
<dbReference type="CDD" id="cd00207">
    <property type="entry name" value="fer2"/>
    <property type="match status" value="1"/>
</dbReference>
<dbReference type="OMA" id="TCHVIFM"/>
<dbReference type="OrthoDB" id="268593at2759"/>
<dbReference type="PANTHER" id="PTHR23426">
    <property type="entry name" value="FERREDOXIN/ADRENODOXIN"/>
    <property type="match status" value="1"/>
</dbReference>
<accession>G0R0C0</accession>
<dbReference type="Gene3D" id="3.10.20.30">
    <property type="match status" value="1"/>
</dbReference>
<keyword evidence="4" id="KW-0479">Metal-binding</keyword>
<dbReference type="GeneID" id="14905176"/>
<dbReference type="GO" id="GO:0005739">
    <property type="term" value="C:mitochondrion"/>
    <property type="evidence" value="ECO:0007669"/>
    <property type="project" value="TreeGrafter"/>
</dbReference>
<dbReference type="InterPro" id="IPR036010">
    <property type="entry name" value="2Fe-2S_ferredoxin-like_sf"/>
</dbReference>
<protein>
    <recommendedName>
        <fullName evidence="11">2Fe-2S ferredoxin-type domain-containing protein</fullName>
    </recommendedName>
</protein>
<dbReference type="GO" id="GO:0009055">
    <property type="term" value="F:electron transfer activity"/>
    <property type="evidence" value="ECO:0007669"/>
    <property type="project" value="TreeGrafter"/>
</dbReference>
<dbReference type="GO" id="GO:0051537">
    <property type="term" value="F:2 iron, 2 sulfur cluster binding"/>
    <property type="evidence" value="ECO:0007669"/>
    <property type="project" value="UniProtKB-KW"/>
</dbReference>
<keyword evidence="5" id="KW-0249">Electron transport</keyword>
<evidence type="ECO:0000256" key="5">
    <source>
        <dbReference type="ARBA" id="ARBA00022982"/>
    </source>
</evidence>
<comment type="cofactor">
    <cofactor evidence="8">
        <name>[2Fe-2S] cluster</name>
        <dbReference type="ChEBI" id="CHEBI:190135"/>
    </cofactor>
</comment>
<keyword evidence="6" id="KW-0408">Iron</keyword>
<evidence type="ECO:0000256" key="6">
    <source>
        <dbReference type="ARBA" id="ARBA00023004"/>
    </source>
</evidence>
<organism evidence="9 10">
    <name type="scientific">Ichthyophthirius multifiliis</name>
    <name type="common">White spot disease agent</name>
    <name type="synonym">Ich</name>
    <dbReference type="NCBI Taxonomy" id="5932"/>
    <lineage>
        <taxon>Eukaryota</taxon>
        <taxon>Sar</taxon>
        <taxon>Alveolata</taxon>
        <taxon>Ciliophora</taxon>
        <taxon>Intramacronucleata</taxon>
        <taxon>Oligohymenophorea</taxon>
        <taxon>Hymenostomatida</taxon>
        <taxon>Ophryoglenina</taxon>
        <taxon>Ichthyophthirius</taxon>
    </lineage>
</organism>
<reference evidence="9 10" key="1">
    <citation type="submission" date="2011-07" db="EMBL/GenBank/DDBJ databases">
        <authorList>
            <person name="Coyne R."/>
            <person name="Brami D."/>
            <person name="Johnson J."/>
            <person name="Hostetler J."/>
            <person name="Hannick L."/>
            <person name="Clark T."/>
            <person name="Cassidy-Hanley D."/>
            <person name="Inman J."/>
        </authorList>
    </citation>
    <scope>NUCLEOTIDE SEQUENCE [LARGE SCALE GENOMIC DNA]</scope>
    <source>
        <strain evidence="9 10">G5</strain>
    </source>
</reference>
<evidence type="ECO:0000313" key="10">
    <source>
        <dbReference type="Proteomes" id="UP000008983"/>
    </source>
</evidence>
<name>G0R0C0_ICHMU</name>
<dbReference type="PANTHER" id="PTHR23426:SF72">
    <property type="entry name" value="2FE-2S FERREDOXIN-TYPE DOMAIN-CONTAINING PROTEIN"/>
    <property type="match status" value="1"/>
</dbReference>
<keyword evidence="10" id="KW-1185">Reference proteome</keyword>
<gene>
    <name evidence="9" type="ORF">IMG5_163380</name>
</gene>
<evidence type="ECO:0008006" key="11">
    <source>
        <dbReference type="Google" id="ProtNLM"/>
    </source>
</evidence>
<evidence type="ECO:0000256" key="3">
    <source>
        <dbReference type="ARBA" id="ARBA00022714"/>
    </source>
</evidence>
<dbReference type="STRING" id="857967.G0R0C0"/>
<evidence type="ECO:0000256" key="7">
    <source>
        <dbReference type="ARBA" id="ARBA00023014"/>
    </source>
</evidence>
<dbReference type="InterPro" id="IPR012675">
    <property type="entry name" value="Beta-grasp_dom_sf"/>
</dbReference>
<sequence length="77" mass="8663">MSLACSTCHVILDDKVYNQLPSASLEEEDLLDLAFGLTDTSRLGCQVKVDKNFENTRVKLPKATRNFYVDGHKPQPH</sequence>
<keyword evidence="3" id="KW-0001">2Fe-2S</keyword>
<keyword evidence="2" id="KW-0813">Transport</keyword>
<evidence type="ECO:0000256" key="1">
    <source>
        <dbReference type="ARBA" id="ARBA00010914"/>
    </source>
</evidence>
<evidence type="ECO:0000256" key="2">
    <source>
        <dbReference type="ARBA" id="ARBA00022448"/>
    </source>
</evidence>
<evidence type="ECO:0000256" key="4">
    <source>
        <dbReference type="ARBA" id="ARBA00022723"/>
    </source>
</evidence>
<dbReference type="SUPFAM" id="SSF54292">
    <property type="entry name" value="2Fe-2S ferredoxin-like"/>
    <property type="match status" value="1"/>
</dbReference>
<dbReference type="GO" id="GO:0046872">
    <property type="term" value="F:metal ion binding"/>
    <property type="evidence" value="ECO:0007669"/>
    <property type="project" value="UniProtKB-KW"/>
</dbReference>
<dbReference type="InterPro" id="IPR001041">
    <property type="entry name" value="2Fe-2S_ferredoxin-type"/>
</dbReference>